<dbReference type="AlphaFoldDB" id="A0A179UN46"/>
<accession>A0A179UN46</accession>
<proteinExistence type="predicted"/>
<keyword evidence="2" id="KW-1185">Reference proteome</keyword>
<dbReference type="Proteomes" id="UP000002038">
    <property type="component" value="Unassembled WGS sequence"/>
</dbReference>
<dbReference type="KEGG" id="bgh:BDBG_04899"/>
<dbReference type="RefSeq" id="XP_031578396.1">
    <property type="nucleotide sequence ID" value="XM_031721891.1"/>
</dbReference>
<dbReference type="EMBL" id="GG657455">
    <property type="protein sequence ID" value="OAT08648.1"/>
    <property type="molecule type" value="Genomic_DNA"/>
</dbReference>
<protein>
    <submittedName>
        <fullName evidence="1">Uncharacterized protein</fullName>
    </submittedName>
</protein>
<dbReference type="GeneID" id="42528116"/>
<dbReference type="VEuPathDB" id="FungiDB:BDBG_04899"/>
<evidence type="ECO:0000313" key="2">
    <source>
        <dbReference type="Proteomes" id="UP000002038"/>
    </source>
</evidence>
<sequence>MLQSISSAFSALAGVSDRFQSAIIWWLIGARSLLLICLFHAKNSCWQSLYEGTYLSGQELCARAQPAAYSFPSRGPCMSVEYPNNYYSVVGAELLYFPMPC</sequence>
<organism evidence="1 2">
    <name type="scientific">Blastomyces gilchristii (strain SLH14081)</name>
    <name type="common">Blastomyces dermatitidis</name>
    <dbReference type="NCBI Taxonomy" id="559298"/>
    <lineage>
        <taxon>Eukaryota</taxon>
        <taxon>Fungi</taxon>
        <taxon>Dikarya</taxon>
        <taxon>Ascomycota</taxon>
        <taxon>Pezizomycotina</taxon>
        <taxon>Eurotiomycetes</taxon>
        <taxon>Eurotiomycetidae</taxon>
        <taxon>Onygenales</taxon>
        <taxon>Ajellomycetaceae</taxon>
        <taxon>Blastomyces</taxon>
    </lineage>
</organism>
<reference evidence="2" key="1">
    <citation type="journal article" date="2015" name="PLoS Genet.">
        <title>The dynamic genome and transcriptome of the human fungal pathogen Blastomyces and close relative Emmonsia.</title>
        <authorList>
            <person name="Munoz J.F."/>
            <person name="Gauthier G.M."/>
            <person name="Desjardins C.A."/>
            <person name="Gallo J.E."/>
            <person name="Holder J."/>
            <person name="Sullivan T.D."/>
            <person name="Marty A.J."/>
            <person name="Carmen J.C."/>
            <person name="Chen Z."/>
            <person name="Ding L."/>
            <person name="Gujja S."/>
            <person name="Magrini V."/>
            <person name="Misas E."/>
            <person name="Mitreva M."/>
            <person name="Priest M."/>
            <person name="Saif S."/>
            <person name="Whiston E.A."/>
            <person name="Young S."/>
            <person name="Zeng Q."/>
            <person name="Goldman W.E."/>
            <person name="Mardis E.R."/>
            <person name="Taylor J.W."/>
            <person name="McEwen J.G."/>
            <person name="Clay O.K."/>
            <person name="Klein B.S."/>
            <person name="Cuomo C.A."/>
        </authorList>
    </citation>
    <scope>NUCLEOTIDE SEQUENCE [LARGE SCALE GENOMIC DNA]</scope>
    <source>
        <strain evidence="2">SLH14081</strain>
    </source>
</reference>
<gene>
    <name evidence="1" type="ORF">BDBG_04899</name>
</gene>
<name>A0A179UN46_BLAGS</name>
<evidence type="ECO:0000313" key="1">
    <source>
        <dbReference type="EMBL" id="OAT08648.1"/>
    </source>
</evidence>